<proteinExistence type="predicted"/>
<keyword evidence="3" id="KW-1185">Reference proteome</keyword>
<comment type="caution">
    <text evidence="2">The sequence shown here is derived from an EMBL/GenBank/DDBJ whole genome shotgun (WGS) entry which is preliminary data.</text>
</comment>
<feature type="compositionally biased region" description="Polar residues" evidence="1">
    <location>
        <begin position="54"/>
        <end position="70"/>
    </location>
</feature>
<name>A0ABV0Q0T9_9TELE</name>
<feature type="compositionally biased region" description="Polar residues" evidence="1">
    <location>
        <begin position="131"/>
        <end position="140"/>
    </location>
</feature>
<protein>
    <submittedName>
        <fullName evidence="2">Uncharacterized protein</fullName>
    </submittedName>
</protein>
<evidence type="ECO:0000313" key="2">
    <source>
        <dbReference type="EMBL" id="MEQ2189163.1"/>
    </source>
</evidence>
<evidence type="ECO:0000313" key="3">
    <source>
        <dbReference type="Proteomes" id="UP001476798"/>
    </source>
</evidence>
<organism evidence="2 3">
    <name type="scientific">Goodea atripinnis</name>
    <dbReference type="NCBI Taxonomy" id="208336"/>
    <lineage>
        <taxon>Eukaryota</taxon>
        <taxon>Metazoa</taxon>
        <taxon>Chordata</taxon>
        <taxon>Craniata</taxon>
        <taxon>Vertebrata</taxon>
        <taxon>Euteleostomi</taxon>
        <taxon>Actinopterygii</taxon>
        <taxon>Neopterygii</taxon>
        <taxon>Teleostei</taxon>
        <taxon>Neoteleostei</taxon>
        <taxon>Acanthomorphata</taxon>
        <taxon>Ovalentaria</taxon>
        <taxon>Atherinomorphae</taxon>
        <taxon>Cyprinodontiformes</taxon>
        <taxon>Goodeidae</taxon>
        <taxon>Goodea</taxon>
    </lineage>
</organism>
<feature type="compositionally biased region" description="Basic and acidic residues" evidence="1">
    <location>
        <begin position="167"/>
        <end position="180"/>
    </location>
</feature>
<evidence type="ECO:0000256" key="1">
    <source>
        <dbReference type="SAM" id="MobiDB-lite"/>
    </source>
</evidence>
<accession>A0ABV0Q0T9</accession>
<feature type="region of interest" description="Disordered" evidence="1">
    <location>
        <begin position="29"/>
        <end position="192"/>
    </location>
</feature>
<feature type="compositionally biased region" description="Basic residues" evidence="1">
    <location>
        <begin position="80"/>
        <end position="91"/>
    </location>
</feature>
<reference evidence="2 3" key="1">
    <citation type="submission" date="2021-06" db="EMBL/GenBank/DDBJ databases">
        <authorList>
            <person name="Palmer J.M."/>
        </authorList>
    </citation>
    <scope>NUCLEOTIDE SEQUENCE [LARGE SCALE GENOMIC DNA]</scope>
    <source>
        <strain evidence="2 3">GA_2019</strain>
        <tissue evidence="2">Muscle</tissue>
    </source>
</reference>
<dbReference type="EMBL" id="JAHRIO010092253">
    <property type="protein sequence ID" value="MEQ2189163.1"/>
    <property type="molecule type" value="Genomic_DNA"/>
</dbReference>
<sequence length="210" mass="23781">MTTQTRLEPKIDKGKVRMLLQSLWECVEPEPEQSSNISMLPEFGYRRVPPPSPQTKLQSNQRRVFPSSSETIRETNSHQVKAKSTHTKVKPCPRVQDSCNPQASSHHLKQEEKLKRSKQSPKKNKLDESSPSKGSHNVSVNEIMELFKPMPPCISPLSELDTSVESVKMDGEEKKDHPEPSEDVPIDEQVQPSNIKRATCMLVICPKSLF</sequence>
<dbReference type="Proteomes" id="UP001476798">
    <property type="component" value="Unassembled WGS sequence"/>
</dbReference>
<gene>
    <name evidence="2" type="ORF">GOODEAATRI_022420</name>
</gene>